<feature type="domain" description="DUF2089" evidence="3">
    <location>
        <begin position="8"/>
        <end position="39"/>
    </location>
</feature>
<dbReference type="RefSeq" id="WP_013931965.1">
    <property type="nucleotide sequence ID" value="NC_015707.1"/>
</dbReference>
<proteinExistence type="predicted"/>
<dbReference type="Pfam" id="PF09862">
    <property type="entry name" value="DUF2089"/>
    <property type="match status" value="1"/>
</dbReference>
<dbReference type="InterPro" id="IPR018658">
    <property type="entry name" value="DUF2089"/>
</dbReference>
<accession>F7YXU5</accession>
<dbReference type="InterPro" id="IPR053957">
    <property type="entry name" value="DUF2089_Zn_ribbon"/>
</dbReference>
<name>F7YXU5_9THEM</name>
<dbReference type="OrthoDB" id="9797643at2"/>
<organism evidence="4 5">
    <name type="scientific">Pseudothermotoga thermarum DSM 5069</name>
    <dbReference type="NCBI Taxonomy" id="688269"/>
    <lineage>
        <taxon>Bacteria</taxon>
        <taxon>Thermotogati</taxon>
        <taxon>Thermotogota</taxon>
        <taxon>Thermotogae</taxon>
        <taxon>Thermotogales</taxon>
        <taxon>Thermotogaceae</taxon>
        <taxon>Pseudothermotoga</taxon>
    </lineage>
</organism>
<evidence type="ECO:0000256" key="1">
    <source>
        <dbReference type="SAM" id="Coils"/>
    </source>
</evidence>
<dbReference type="KEGG" id="tta:Theth_0655"/>
<sequence>MARIVSRCPVCDSHLIVTELSCPSCGTVIRGKFELEEFFRLTPEQINFLRIFIKSRGNLSEVQKELGISYPTARARLESIVRTLGYEAEEVSQEQKINEILEKLEKGEVSAEEALEQIRRLKEQ</sequence>
<feature type="domain" description="DUF2089" evidence="2">
    <location>
        <begin position="41"/>
        <end position="87"/>
    </location>
</feature>
<feature type="coiled-coil region" evidence="1">
    <location>
        <begin position="97"/>
        <end position="124"/>
    </location>
</feature>
<evidence type="ECO:0000313" key="4">
    <source>
        <dbReference type="EMBL" id="AEH50742.1"/>
    </source>
</evidence>
<protein>
    <recommendedName>
        <fullName evidence="6">DUF2089 domain-containing protein</fullName>
    </recommendedName>
</protein>
<keyword evidence="1" id="KW-0175">Coiled coil</keyword>
<evidence type="ECO:0000313" key="5">
    <source>
        <dbReference type="Proteomes" id="UP000006804"/>
    </source>
</evidence>
<evidence type="ECO:0008006" key="6">
    <source>
        <dbReference type="Google" id="ProtNLM"/>
    </source>
</evidence>
<dbReference type="HOGENOM" id="CLU_132137_0_0_0"/>
<dbReference type="STRING" id="688269.Theth_0655"/>
<dbReference type="Proteomes" id="UP000006804">
    <property type="component" value="Chromosome"/>
</dbReference>
<dbReference type="eggNOG" id="COG3877">
    <property type="taxonomic scope" value="Bacteria"/>
</dbReference>
<dbReference type="EMBL" id="CP002351">
    <property type="protein sequence ID" value="AEH50742.1"/>
    <property type="molecule type" value="Genomic_DNA"/>
</dbReference>
<gene>
    <name evidence="4" type="ORF">Theth_0655</name>
</gene>
<dbReference type="PATRIC" id="fig|688269.3.peg.678"/>
<evidence type="ECO:0000259" key="3">
    <source>
        <dbReference type="Pfam" id="PF22747"/>
    </source>
</evidence>
<dbReference type="AlphaFoldDB" id="F7YXU5"/>
<evidence type="ECO:0000259" key="2">
    <source>
        <dbReference type="Pfam" id="PF09862"/>
    </source>
</evidence>
<reference evidence="4 5" key="1">
    <citation type="submission" date="2010-11" db="EMBL/GenBank/DDBJ databases">
        <title>The complete genome of Thermotoga thermarum DSM 5069.</title>
        <authorList>
            <consortium name="US DOE Joint Genome Institute (JGI-PGF)"/>
            <person name="Lucas S."/>
            <person name="Copeland A."/>
            <person name="Lapidus A."/>
            <person name="Bruce D."/>
            <person name="Goodwin L."/>
            <person name="Pitluck S."/>
            <person name="Kyrpides N."/>
            <person name="Mavromatis K."/>
            <person name="Ivanova N."/>
            <person name="Zeytun A."/>
            <person name="Brettin T."/>
            <person name="Detter J.C."/>
            <person name="Tapia R."/>
            <person name="Han C."/>
            <person name="Land M."/>
            <person name="Hauser L."/>
            <person name="Markowitz V."/>
            <person name="Cheng J.-F."/>
            <person name="Hugenholtz P."/>
            <person name="Woyke T."/>
            <person name="Wu D."/>
            <person name="Spring S."/>
            <person name="Schroeder M."/>
            <person name="Brambilla E."/>
            <person name="Klenk H.-P."/>
            <person name="Eisen J.A."/>
        </authorList>
    </citation>
    <scope>NUCLEOTIDE SEQUENCE [LARGE SCALE GENOMIC DNA]</scope>
    <source>
        <strain evidence="4 5">DSM 5069</strain>
    </source>
</reference>
<dbReference type="Pfam" id="PF22747">
    <property type="entry name" value="Zn_ribbon_DUF2089"/>
    <property type="match status" value="1"/>
</dbReference>
<keyword evidence="5" id="KW-1185">Reference proteome</keyword>